<dbReference type="HAMAP" id="MF_01023">
    <property type="entry name" value="HisC_aminotrans_2"/>
    <property type="match status" value="1"/>
</dbReference>
<feature type="domain" description="Aminotransferase class I/classII large" evidence="10">
    <location>
        <begin position="52"/>
        <end position="385"/>
    </location>
</feature>
<dbReference type="InterPro" id="IPR050106">
    <property type="entry name" value="HistidinolP_aminotransfase"/>
</dbReference>
<name>A0A3N4VGA7_9GAMM</name>
<dbReference type="InterPro" id="IPR015424">
    <property type="entry name" value="PyrdxlP-dep_Trfase"/>
</dbReference>
<evidence type="ECO:0000256" key="8">
    <source>
        <dbReference type="ARBA" id="ARBA00047481"/>
    </source>
</evidence>
<dbReference type="InterPro" id="IPR004839">
    <property type="entry name" value="Aminotransferase_I/II_large"/>
</dbReference>
<keyword evidence="7 9" id="KW-0663">Pyridoxal phosphate</keyword>
<dbReference type="EC" id="2.6.1.9" evidence="9"/>
<evidence type="ECO:0000256" key="5">
    <source>
        <dbReference type="ARBA" id="ARBA00022576"/>
    </source>
</evidence>
<evidence type="ECO:0000256" key="4">
    <source>
        <dbReference type="ARBA" id="ARBA00011738"/>
    </source>
</evidence>
<evidence type="ECO:0000256" key="3">
    <source>
        <dbReference type="ARBA" id="ARBA00007970"/>
    </source>
</evidence>
<dbReference type="Pfam" id="PF00155">
    <property type="entry name" value="Aminotran_1_2"/>
    <property type="match status" value="1"/>
</dbReference>
<keyword evidence="9" id="KW-0028">Amino-acid biosynthesis</keyword>
<dbReference type="OrthoDB" id="9813612at2"/>
<dbReference type="CDD" id="cd00609">
    <property type="entry name" value="AAT_like"/>
    <property type="match status" value="1"/>
</dbReference>
<evidence type="ECO:0000256" key="1">
    <source>
        <dbReference type="ARBA" id="ARBA00001933"/>
    </source>
</evidence>
<keyword evidence="12" id="KW-1185">Reference proteome</keyword>
<dbReference type="PANTHER" id="PTHR43643:SF3">
    <property type="entry name" value="HISTIDINOL-PHOSPHATE AMINOTRANSFERASE"/>
    <property type="match status" value="1"/>
</dbReference>
<evidence type="ECO:0000256" key="7">
    <source>
        <dbReference type="ARBA" id="ARBA00022898"/>
    </source>
</evidence>
<dbReference type="SUPFAM" id="SSF53383">
    <property type="entry name" value="PLP-dependent transferases"/>
    <property type="match status" value="1"/>
</dbReference>
<keyword evidence="5 9" id="KW-0032">Aminotransferase</keyword>
<dbReference type="UniPathway" id="UPA00031">
    <property type="reaction ID" value="UER00012"/>
</dbReference>
<evidence type="ECO:0000256" key="6">
    <source>
        <dbReference type="ARBA" id="ARBA00022679"/>
    </source>
</evidence>
<dbReference type="Gene3D" id="3.40.640.10">
    <property type="entry name" value="Type I PLP-dependent aspartate aminotransferase-like (Major domain)"/>
    <property type="match status" value="1"/>
</dbReference>
<comment type="subunit">
    <text evidence="4 9">Homodimer.</text>
</comment>
<dbReference type="AlphaFoldDB" id="A0A3N4VGA7"/>
<dbReference type="GO" id="GO:0004400">
    <property type="term" value="F:histidinol-phosphate transaminase activity"/>
    <property type="evidence" value="ECO:0007669"/>
    <property type="project" value="UniProtKB-UniRule"/>
</dbReference>
<accession>A0A3N4VGA7</accession>
<dbReference type="PROSITE" id="PS00599">
    <property type="entry name" value="AA_TRANSFER_CLASS_2"/>
    <property type="match status" value="1"/>
</dbReference>
<dbReference type="EMBL" id="RKQN01000001">
    <property type="protein sequence ID" value="RPE81748.1"/>
    <property type="molecule type" value="Genomic_DNA"/>
</dbReference>
<comment type="pathway">
    <text evidence="2 9">Amino-acid biosynthesis; L-histidine biosynthesis; L-histidine from 5-phospho-alpha-D-ribose 1-diphosphate: step 7/9.</text>
</comment>
<dbReference type="InterPro" id="IPR015421">
    <property type="entry name" value="PyrdxlP-dep_Trfase_major"/>
</dbReference>
<comment type="caution">
    <text evidence="11">The sequence shown here is derived from an EMBL/GenBank/DDBJ whole genome shotgun (WGS) entry which is preliminary data.</text>
</comment>
<sequence>MSAARADTRDPGAPACDEAWFAARASRAVQGLRAYDPGHDLVALRRRFGEADLVELGSNENPYGPSPAARAAILDQLHALHRYPDPLGADLKRALAARHGVDPGQLLLGNGSHELLMQLAQAFAGPGEEVVFSRYGFAVFALAAQAAGAAPRVAEALPREHAAMPLGHDLDAIAAAIGPRTKLVYLANPNNPTGTWFGRAAFAAFMARVPAETLVVMDEAYAELADPAADVASALPLLPRYPNLALTRTFSKAYGLAGLRVGYLVGVPGLVAVMERLRESFNVNAPALAACEAALGDAGHLRWVSGRNAEQRRALAEALAARGLRVYPSQTNFVLAEFGPRTARIEAALVARGVVLRPMGGYGLPECLRITVGSADENRRLLAALDEVLAETGAGIP</sequence>
<dbReference type="InterPro" id="IPR015422">
    <property type="entry name" value="PyrdxlP-dep_Trfase_small"/>
</dbReference>
<comment type="cofactor">
    <cofactor evidence="1 9">
        <name>pyridoxal 5'-phosphate</name>
        <dbReference type="ChEBI" id="CHEBI:597326"/>
    </cofactor>
</comment>
<keyword evidence="9" id="KW-0368">Histidine biosynthesis</keyword>
<evidence type="ECO:0000259" key="10">
    <source>
        <dbReference type="Pfam" id="PF00155"/>
    </source>
</evidence>
<gene>
    <name evidence="9" type="primary">hisC</name>
    <name evidence="11" type="ORF">EDC50_0946</name>
</gene>
<evidence type="ECO:0000313" key="11">
    <source>
        <dbReference type="EMBL" id="RPE81748.1"/>
    </source>
</evidence>
<dbReference type="PANTHER" id="PTHR43643">
    <property type="entry name" value="HISTIDINOL-PHOSPHATE AMINOTRANSFERASE 2"/>
    <property type="match status" value="1"/>
</dbReference>
<dbReference type="Gene3D" id="3.90.1150.10">
    <property type="entry name" value="Aspartate Aminotransferase, domain 1"/>
    <property type="match status" value="1"/>
</dbReference>
<keyword evidence="6 9" id="KW-0808">Transferase</keyword>
<evidence type="ECO:0000256" key="2">
    <source>
        <dbReference type="ARBA" id="ARBA00005011"/>
    </source>
</evidence>
<dbReference type="GO" id="GO:0030170">
    <property type="term" value="F:pyridoxal phosphate binding"/>
    <property type="evidence" value="ECO:0007669"/>
    <property type="project" value="InterPro"/>
</dbReference>
<dbReference type="GO" id="GO:0000105">
    <property type="term" value="P:L-histidine biosynthetic process"/>
    <property type="evidence" value="ECO:0007669"/>
    <property type="project" value="UniProtKB-UniRule"/>
</dbReference>
<dbReference type="Proteomes" id="UP000269708">
    <property type="component" value="Unassembled WGS sequence"/>
</dbReference>
<organism evidence="11 12">
    <name type="scientific">Vulcaniibacterium tengchongense</name>
    <dbReference type="NCBI Taxonomy" id="1273429"/>
    <lineage>
        <taxon>Bacteria</taxon>
        <taxon>Pseudomonadati</taxon>
        <taxon>Pseudomonadota</taxon>
        <taxon>Gammaproteobacteria</taxon>
        <taxon>Lysobacterales</taxon>
        <taxon>Lysobacteraceae</taxon>
        <taxon>Vulcaniibacterium</taxon>
    </lineage>
</organism>
<proteinExistence type="inferred from homology"/>
<evidence type="ECO:0000256" key="9">
    <source>
        <dbReference type="HAMAP-Rule" id="MF_01023"/>
    </source>
</evidence>
<dbReference type="InterPro" id="IPR005861">
    <property type="entry name" value="HisP_aminotrans"/>
</dbReference>
<dbReference type="NCBIfam" id="TIGR01141">
    <property type="entry name" value="hisC"/>
    <property type="match status" value="1"/>
</dbReference>
<dbReference type="RefSeq" id="WP_123769275.1">
    <property type="nucleotide sequence ID" value="NZ_RKQN01000001.1"/>
</dbReference>
<comment type="catalytic activity">
    <reaction evidence="8 9">
        <text>L-histidinol phosphate + 2-oxoglutarate = 3-(imidazol-4-yl)-2-oxopropyl phosphate + L-glutamate</text>
        <dbReference type="Rhea" id="RHEA:23744"/>
        <dbReference type="ChEBI" id="CHEBI:16810"/>
        <dbReference type="ChEBI" id="CHEBI:29985"/>
        <dbReference type="ChEBI" id="CHEBI:57766"/>
        <dbReference type="ChEBI" id="CHEBI:57980"/>
        <dbReference type="EC" id="2.6.1.9"/>
    </reaction>
</comment>
<feature type="modified residue" description="N6-(pyridoxal phosphate)lysine" evidence="9">
    <location>
        <position position="252"/>
    </location>
</feature>
<evidence type="ECO:0000313" key="12">
    <source>
        <dbReference type="Proteomes" id="UP000269708"/>
    </source>
</evidence>
<reference evidence="11 12" key="1">
    <citation type="submission" date="2018-11" db="EMBL/GenBank/DDBJ databases">
        <title>Genomic Encyclopedia of Type Strains, Phase IV (KMG-IV): sequencing the most valuable type-strain genomes for metagenomic binning, comparative biology and taxonomic classification.</title>
        <authorList>
            <person name="Goeker M."/>
        </authorList>
    </citation>
    <scope>NUCLEOTIDE SEQUENCE [LARGE SCALE GENOMIC DNA]</scope>
    <source>
        <strain evidence="11 12">DSM 25623</strain>
    </source>
</reference>
<comment type="similarity">
    <text evidence="3 9">Belongs to the class-II pyridoxal-phosphate-dependent aminotransferase family. Histidinol-phosphate aminotransferase subfamily.</text>
</comment>
<protein>
    <recommendedName>
        <fullName evidence="9">Histidinol-phosphate aminotransferase</fullName>
        <ecNumber evidence="9">2.6.1.9</ecNumber>
    </recommendedName>
    <alternativeName>
        <fullName evidence="9">Imidazole acetol-phosphate transaminase</fullName>
    </alternativeName>
</protein>
<dbReference type="InterPro" id="IPR001917">
    <property type="entry name" value="Aminotrans_II_pyridoxalP_BS"/>
</dbReference>